<dbReference type="Proteomes" id="UP000324222">
    <property type="component" value="Unassembled WGS sequence"/>
</dbReference>
<proteinExistence type="predicted"/>
<protein>
    <submittedName>
        <fullName evidence="1">Uncharacterized protein</fullName>
    </submittedName>
</protein>
<gene>
    <name evidence="1" type="ORF">E2C01_031773</name>
</gene>
<sequence>MWQHRSGNTVREHWSGNNLQGPWKKCLNTVGNHKGWERYRDHEEWHAIDDHWYRLDGTTNMWHAKGATEA</sequence>
<keyword evidence="2" id="KW-1185">Reference proteome</keyword>
<evidence type="ECO:0000313" key="2">
    <source>
        <dbReference type="Proteomes" id="UP000324222"/>
    </source>
</evidence>
<accession>A0A5B7EYJ8</accession>
<organism evidence="1 2">
    <name type="scientific">Portunus trituberculatus</name>
    <name type="common">Swimming crab</name>
    <name type="synonym">Neptunus trituberculatus</name>
    <dbReference type="NCBI Taxonomy" id="210409"/>
    <lineage>
        <taxon>Eukaryota</taxon>
        <taxon>Metazoa</taxon>
        <taxon>Ecdysozoa</taxon>
        <taxon>Arthropoda</taxon>
        <taxon>Crustacea</taxon>
        <taxon>Multicrustacea</taxon>
        <taxon>Malacostraca</taxon>
        <taxon>Eumalacostraca</taxon>
        <taxon>Eucarida</taxon>
        <taxon>Decapoda</taxon>
        <taxon>Pleocyemata</taxon>
        <taxon>Brachyura</taxon>
        <taxon>Eubrachyura</taxon>
        <taxon>Portunoidea</taxon>
        <taxon>Portunidae</taxon>
        <taxon>Portuninae</taxon>
        <taxon>Portunus</taxon>
    </lineage>
</organism>
<dbReference type="EMBL" id="VSRR010004025">
    <property type="protein sequence ID" value="MPC38267.1"/>
    <property type="molecule type" value="Genomic_DNA"/>
</dbReference>
<reference evidence="1 2" key="1">
    <citation type="submission" date="2019-05" db="EMBL/GenBank/DDBJ databases">
        <title>Another draft genome of Portunus trituberculatus and its Hox gene families provides insights of decapod evolution.</title>
        <authorList>
            <person name="Jeong J.-H."/>
            <person name="Song I."/>
            <person name="Kim S."/>
            <person name="Choi T."/>
            <person name="Kim D."/>
            <person name="Ryu S."/>
            <person name="Kim W."/>
        </authorList>
    </citation>
    <scope>NUCLEOTIDE SEQUENCE [LARGE SCALE GENOMIC DNA]</scope>
    <source>
        <tissue evidence="1">Muscle</tissue>
    </source>
</reference>
<name>A0A5B7EYJ8_PORTR</name>
<dbReference type="AlphaFoldDB" id="A0A5B7EYJ8"/>
<comment type="caution">
    <text evidence="1">The sequence shown here is derived from an EMBL/GenBank/DDBJ whole genome shotgun (WGS) entry which is preliminary data.</text>
</comment>
<evidence type="ECO:0000313" key="1">
    <source>
        <dbReference type="EMBL" id="MPC38267.1"/>
    </source>
</evidence>